<dbReference type="Proteomes" id="UP000280444">
    <property type="component" value="Unassembled WGS sequence"/>
</dbReference>
<dbReference type="RefSeq" id="WP_124869721.1">
    <property type="nucleotide sequence ID" value="NZ_RQZF01000003.1"/>
</dbReference>
<sequence length="243" mass="26243">MQDTSKLLIIIPAWNEEAVLGDVLDELRPLSQGADILVVSDGSVDDTVKVARERGVSCLDLPLNLGVGGAMRAGFLHAYRHGYDWALQLDADGQHDPREIATLIEHARNSGADVVIGARFAGKGTYSVSGPRWWAMRVLSAVLSAVCSTTLTDTTSGFKLMSRRAIEIFAREYPAEYLGDTIEALVIAKRSGLRISQVPVAMRPRAGGEPSQSPIKAAGFLIRAWFALLISLTRRSLTGGRKA</sequence>
<gene>
    <name evidence="3" type="ORF">EII11_04130</name>
</gene>
<comment type="caution">
    <text evidence="3">The sequence shown here is derived from an EMBL/GenBank/DDBJ whole genome shotgun (WGS) entry which is preliminary data.</text>
</comment>
<evidence type="ECO:0000256" key="1">
    <source>
        <dbReference type="ARBA" id="ARBA00006739"/>
    </source>
</evidence>
<evidence type="ECO:0000313" key="3">
    <source>
        <dbReference type="EMBL" id="RRC95474.1"/>
    </source>
</evidence>
<dbReference type="Pfam" id="PF00535">
    <property type="entry name" value="Glycos_transf_2"/>
    <property type="match status" value="1"/>
</dbReference>
<dbReference type="Gene3D" id="3.90.550.10">
    <property type="entry name" value="Spore Coat Polysaccharide Biosynthesis Protein SpsA, Chain A"/>
    <property type="match status" value="1"/>
</dbReference>
<evidence type="ECO:0000259" key="2">
    <source>
        <dbReference type="Pfam" id="PF00535"/>
    </source>
</evidence>
<evidence type="ECO:0000313" key="4">
    <source>
        <dbReference type="Proteomes" id="UP000280444"/>
    </source>
</evidence>
<proteinExistence type="inferred from homology"/>
<dbReference type="InterPro" id="IPR050256">
    <property type="entry name" value="Glycosyltransferase_2"/>
</dbReference>
<dbReference type="OrthoDB" id="9810303at2"/>
<feature type="domain" description="Glycosyltransferase 2-like" evidence="2">
    <location>
        <begin position="9"/>
        <end position="166"/>
    </location>
</feature>
<dbReference type="PANTHER" id="PTHR48090">
    <property type="entry name" value="UNDECAPRENYL-PHOSPHATE 4-DEOXY-4-FORMAMIDO-L-ARABINOSE TRANSFERASE-RELATED"/>
    <property type="match status" value="1"/>
</dbReference>
<comment type="similarity">
    <text evidence="1">Belongs to the glycosyltransferase 2 family.</text>
</comment>
<dbReference type="PANTHER" id="PTHR48090:SF7">
    <property type="entry name" value="RFBJ PROTEIN"/>
    <property type="match status" value="1"/>
</dbReference>
<dbReference type="AlphaFoldDB" id="A0A3P1SEL6"/>
<dbReference type="InterPro" id="IPR001173">
    <property type="entry name" value="Glyco_trans_2-like"/>
</dbReference>
<keyword evidence="3" id="KW-0808">Transferase</keyword>
<name>A0A3P1SEL6_9ACTO</name>
<accession>A0A3P1SEL6</accession>
<dbReference type="GO" id="GO:0016740">
    <property type="term" value="F:transferase activity"/>
    <property type="evidence" value="ECO:0007669"/>
    <property type="project" value="UniProtKB-KW"/>
</dbReference>
<keyword evidence="4" id="KW-1185">Reference proteome</keyword>
<protein>
    <submittedName>
        <fullName evidence="3">Glycosyltransferase family 2 protein</fullName>
    </submittedName>
</protein>
<dbReference type="EMBL" id="RQZF01000003">
    <property type="protein sequence ID" value="RRC95474.1"/>
    <property type="molecule type" value="Genomic_DNA"/>
</dbReference>
<dbReference type="InterPro" id="IPR029044">
    <property type="entry name" value="Nucleotide-diphossugar_trans"/>
</dbReference>
<dbReference type="SUPFAM" id="SSF53448">
    <property type="entry name" value="Nucleotide-diphospho-sugar transferases"/>
    <property type="match status" value="1"/>
</dbReference>
<dbReference type="CDD" id="cd04179">
    <property type="entry name" value="DPM_DPG-synthase_like"/>
    <property type="match status" value="1"/>
</dbReference>
<organism evidence="3 4">
    <name type="scientific">Schaalia canis</name>
    <dbReference type="NCBI Taxonomy" id="100469"/>
    <lineage>
        <taxon>Bacteria</taxon>
        <taxon>Bacillati</taxon>
        <taxon>Actinomycetota</taxon>
        <taxon>Actinomycetes</taxon>
        <taxon>Actinomycetales</taxon>
        <taxon>Actinomycetaceae</taxon>
        <taxon>Schaalia</taxon>
    </lineage>
</organism>
<reference evidence="3 4" key="1">
    <citation type="submission" date="2018-11" db="EMBL/GenBank/DDBJ databases">
        <title>Genomes From Bacteria Associated with the Canine Oral Cavity: a Test Case for Automated Genome-Based Taxonomic Assignment.</title>
        <authorList>
            <person name="Coil D.A."/>
            <person name="Jospin G."/>
            <person name="Darling A.E."/>
            <person name="Wallis C."/>
            <person name="Davis I.J."/>
            <person name="Harris S."/>
            <person name="Eisen J.A."/>
            <person name="Holcombe L.J."/>
            <person name="O'Flynn C."/>
        </authorList>
    </citation>
    <scope>NUCLEOTIDE SEQUENCE [LARGE SCALE GENOMIC DNA]</scope>
    <source>
        <strain evidence="3 4">OH770</strain>
    </source>
</reference>